<evidence type="ECO:0000313" key="5">
    <source>
        <dbReference type="Proteomes" id="UP001054945"/>
    </source>
</evidence>
<feature type="compositionally biased region" description="Gly residues" evidence="2">
    <location>
        <begin position="192"/>
        <end position="209"/>
    </location>
</feature>
<dbReference type="InterPro" id="IPR050468">
    <property type="entry name" value="Cuticle_Struct_Prot"/>
</dbReference>
<dbReference type="InterPro" id="IPR000618">
    <property type="entry name" value="Insect_cuticle"/>
</dbReference>
<dbReference type="GO" id="GO:0062129">
    <property type="term" value="C:chitin-based extracellular matrix"/>
    <property type="evidence" value="ECO:0007669"/>
    <property type="project" value="TreeGrafter"/>
</dbReference>
<evidence type="ECO:0000256" key="2">
    <source>
        <dbReference type="SAM" id="MobiDB-lite"/>
    </source>
</evidence>
<feature type="transmembrane region" description="Helical" evidence="3">
    <location>
        <begin position="12"/>
        <end position="31"/>
    </location>
</feature>
<dbReference type="PROSITE" id="PS51155">
    <property type="entry name" value="CHIT_BIND_RR_2"/>
    <property type="match status" value="1"/>
</dbReference>
<evidence type="ECO:0000313" key="4">
    <source>
        <dbReference type="EMBL" id="GIX72014.1"/>
    </source>
</evidence>
<dbReference type="PANTHER" id="PTHR10380">
    <property type="entry name" value="CUTICLE PROTEIN"/>
    <property type="match status" value="1"/>
</dbReference>
<dbReference type="PANTHER" id="PTHR10380:SF235">
    <property type="entry name" value="CUTICULAR PROTEIN 73D, ISOFORM B"/>
    <property type="match status" value="1"/>
</dbReference>
<feature type="region of interest" description="Disordered" evidence="2">
    <location>
        <begin position="192"/>
        <end position="243"/>
    </location>
</feature>
<dbReference type="Proteomes" id="UP001054945">
    <property type="component" value="Unassembled WGS sequence"/>
</dbReference>
<keyword evidence="3" id="KW-0812">Transmembrane</keyword>
<dbReference type="AlphaFoldDB" id="A0AAV4MMK1"/>
<keyword evidence="5" id="KW-1185">Reference proteome</keyword>
<feature type="compositionally biased region" description="Gly residues" evidence="2">
    <location>
        <begin position="220"/>
        <end position="243"/>
    </location>
</feature>
<protein>
    <submittedName>
        <fullName evidence="4">Uncharacterized protein</fullName>
    </submittedName>
</protein>
<feature type="compositionally biased region" description="Low complexity" evidence="2">
    <location>
        <begin position="210"/>
        <end position="219"/>
    </location>
</feature>
<gene>
    <name evidence="4" type="ORF">CEXT_253741</name>
</gene>
<dbReference type="EMBL" id="BPLR01002274">
    <property type="protein sequence ID" value="GIX72014.1"/>
    <property type="molecule type" value="Genomic_DNA"/>
</dbReference>
<name>A0AAV4MMK1_CAEEX</name>
<organism evidence="4 5">
    <name type="scientific">Caerostris extrusa</name>
    <name type="common">Bark spider</name>
    <name type="synonym">Caerostris bankana</name>
    <dbReference type="NCBI Taxonomy" id="172846"/>
    <lineage>
        <taxon>Eukaryota</taxon>
        <taxon>Metazoa</taxon>
        <taxon>Ecdysozoa</taxon>
        <taxon>Arthropoda</taxon>
        <taxon>Chelicerata</taxon>
        <taxon>Arachnida</taxon>
        <taxon>Araneae</taxon>
        <taxon>Araneomorphae</taxon>
        <taxon>Entelegynae</taxon>
        <taxon>Araneoidea</taxon>
        <taxon>Araneidae</taxon>
        <taxon>Caerostris</taxon>
    </lineage>
</organism>
<keyword evidence="1" id="KW-0193">Cuticle</keyword>
<dbReference type="Pfam" id="PF00379">
    <property type="entry name" value="Chitin_bind_4"/>
    <property type="match status" value="1"/>
</dbReference>
<dbReference type="GO" id="GO:0008010">
    <property type="term" value="F:structural constituent of chitin-based larval cuticle"/>
    <property type="evidence" value="ECO:0007669"/>
    <property type="project" value="TreeGrafter"/>
</dbReference>
<sequence>MDGINRFSPSAIMYFFKISALVLALVGYTLATGGGNYGSGSGSGGGNYGPVSGGGGGNYGTGSSVGYTGGGSRGNFGGNFGGQNEAPKPYKFDYNAADEQGNSHYRTEEGDASGTVRGTYGYTDNQGLYRVVEYVADAGGFRANVRTNEPGTDGKESPADVQLTVEQPPAGIQNTFGGGSYTGGSQSSYGTGYGGGSRGGSVSTGGGSNSYGTQSTFGTGFTGGSRGGSVSTGGGSRTGKSGY</sequence>
<keyword evidence="3" id="KW-0472">Membrane</keyword>
<accession>A0AAV4MMK1</accession>
<evidence type="ECO:0000256" key="3">
    <source>
        <dbReference type="SAM" id="Phobius"/>
    </source>
</evidence>
<evidence type="ECO:0000256" key="1">
    <source>
        <dbReference type="PROSITE-ProRule" id="PRU00497"/>
    </source>
</evidence>
<proteinExistence type="predicted"/>
<comment type="caution">
    <text evidence="4">The sequence shown here is derived from an EMBL/GenBank/DDBJ whole genome shotgun (WGS) entry which is preliminary data.</text>
</comment>
<reference evidence="4 5" key="1">
    <citation type="submission" date="2021-06" db="EMBL/GenBank/DDBJ databases">
        <title>Caerostris extrusa draft genome.</title>
        <authorList>
            <person name="Kono N."/>
            <person name="Arakawa K."/>
        </authorList>
    </citation>
    <scope>NUCLEOTIDE SEQUENCE [LARGE SCALE GENOMIC DNA]</scope>
</reference>
<keyword evidence="3" id="KW-1133">Transmembrane helix</keyword>